<dbReference type="AlphaFoldDB" id="A0A7C8JH83"/>
<reference evidence="2 3" key="1">
    <citation type="submission" date="2019-06" db="EMBL/GenBank/DDBJ databases">
        <authorList>
            <person name="Palmer J.M."/>
        </authorList>
    </citation>
    <scope>NUCLEOTIDE SEQUENCE [LARGE SCALE GENOMIC DNA]</scope>
    <source>
        <strain evidence="2 3">TWF102</strain>
    </source>
</reference>
<keyword evidence="1" id="KW-1133">Transmembrane helix</keyword>
<dbReference type="InterPro" id="IPR013920">
    <property type="entry name" value="DUF1774_fun"/>
</dbReference>
<evidence type="ECO:0000313" key="3">
    <source>
        <dbReference type="Proteomes" id="UP000475325"/>
    </source>
</evidence>
<dbReference type="PANTHER" id="PTHR37992:SF1">
    <property type="entry name" value="DUF1774-DOMAIN-CONTAINING PROTEIN"/>
    <property type="match status" value="1"/>
</dbReference>
<accession>A0A7C8JH83</accession>
<gene>
    <name evidence="2" type="ORF">TWF102_003358</name>
</gene>
<organism evidence="2 3">
    <name type="scientific">Orbilia oligospora</name>
    <name type="common">Nematode-trapping fungus</name>
    <name type="synonym">Arthrobotrys oligospora</name>
    <dbReference type="NCBI Taxonomy" id="2813651"/>
    <lineage>
        <taxon>Eukaryota</taxon>
        <taxon>Fungi</taxon>
        <taxon>Dikarya</taxon>
        <taxon>Ascomycota</taxon>
        <taxon>Pezizomycotina</taxon>
        <taxon>Orbiliomycetes</taxon>
        <taxon>Orbiliales</taxon>
        <taxon>Orbiliaceae</taxon>
        <taxon>Orbilia</taxon>
    </lineage>
</organism>
<proteinExistence type="predicted"/>
<evidence type="ECO:0008006" key="4">
    <source>
        <dbReference type="Google" id="ProtNLM"/>
    </source>
</evidence>
<dbReference type="Pfam" id="PF08611">
    <property type="entry name" value="DUF1774"/>
    <property type="match status" value="1"/>
</dbReference>
<evidence type="ECO:0000256" key="1">
    <source>
        <dbReference type="SAM" id="Phobius"/>
    </source>
</evidence>
<evidence type="ECO:0000313" key="2">
    <source>
        <dbReference type="EMBL" id="KAF3103975.1"/>
    </source>
</evidence>
<feature type="transmembrane region" description="Helical" evidence="1">
    <location>
        <begin position="21"/>
        <end position="43"/>
    </location>
</feature>
<feature type="transmembrane region" description="Helical" evidence="1">
    <location>
        <begin position="193"/>
        <end position="213"/>
    </location>
</feature>
<keyword evidence="1" id="KW-0472">Membrane</keyword>
<feature type="transmembrane region" description="Helical" evidence="1">
    <location>
        <begin position="218"/>
        <end position="235"/>
    </location>
</feature>
<feature type="transmembrane region" description="Helical" evidence="1">
    <location>
        <begin position="159"/>
        <end position="181"/>
    </location>
</feature>
<comment type="caution">
    <text evidence="2">The sequence shown here is derived from an EMBL/GenBank/DDBJ whole genome shotgun (WGS) entry which is preliminary data.</text>
</comment>
<protein>
    <recommendedName>
        <fullName evidence="4">DUF1774-domain-containing protein</fullName>
    </recommendedName>
</protein>
<feature type="transmembrane region" description="Helical" evidence="1">
    <location>
        <begin position="106"/>
        <end position="126"/>
    </location>
</feature>
<feature type="transmembrane region" description="Helical" evidence="1">
    <location>
        <begin position="241"/>
        <end position="262"/>
    </location>
</feature>
<name>A0A7C8JH83_ORBOL</name>
<dbReference type="EMBL" id="WIQW01000017">
    <property type="protein sequence ID" value="KAF3103975.1"/>
    <property type="molecule type" value="Genomic_DNA"/>
</dbReference>
<sequence>MSSFRRNPFGRDREGTERNIAGYKVATILSFLLNLTFTIMYTANAPANAHGHKHWNHTIYGLRDHDYTAFSPSYVFVSIYWVTLFILQIGYIWHLFSDNAVYVKQAAAVGSHFILFNLLQFAWVHLWTRSHWWFSELMLAINWINLVSLYLRHSNTPRWVHLPAVALPLVWVEFALFWNGAVMVHCSSLACRILANVGIWNFLVFAAFFLLVFKDYQVGFATSFLMAGLGVGQFATKTFALQWIFAFTIMAVVFLGSLLVAVPTIFGNEERTEATAGDRERAPLLQDA</sequence>
<feature type="transmembrane region" description="Helical" evidence="1">
    <location>
        <begin position="74"/>
        <end position="94"/>
    </location>
</feature>
<dbReference type="Proteomes" id="UP000475325">
    <property type="component" value="Unassembled WGS sequence"/>
</dbReference>
<feature type="transmembrane region" description="Helical" evidence="1">
    <location>
        <begin position="132"/>
        <end position="152"/>
    </location>
</feature>
<dbReference type="PANTHER" id="PTHR37992">
    <property type="entry name" value="EXPRESSED PROTEIN"/>
    <property type="match status" value="1"/>
</dbReference>
<keyword evidence="1" id="KW-0812">Transmembrane</keyword>